<evidence type="ECO:0000313" key="2">
    <source>
        <dbReference type="Proteomes" id="UP001454036"/>
    </source>
</evidence>
<keyword evidence="2" id="KW-1185">Reference proteome</keyword>
<accession>A0AAV3RY44</accession>
<organism evidence="1 2">
    <name type="scientific">Lithospermum erythrorhizon</name>
    <name type="common">Purple gromwell</name>
    <name type="synonym">Lithospermum officinale var. erythrorhizon</name>
    <dbReference type="NCBI Taxonomy" id="34254"/>
    <lineage>
        <taxon>Eukaryota</taxon>
        <taxon>Viridiplantae</taxon>
        <taxon>Streptophyta</taxon>
        <taxon>Embryophyta</taxon>
        <taxon>Tracheophyta</taxon>
        <taxon>Spermatophyta</taxon>
        <taxon>Magnoliopsida</taxon>
        <taxon>eudicotyledons</taxon>
        <taxon>Gunneridae</taxon>
        <taxon>Pentapetalae</taxon>
        <taxon>asterids</taxon>
        <taxon>lamiids</taxon>
        <taxon>Boraginales</taxon>
        <taxon>Boraginaceae</taxon>
        <taxon>Boraginoideae</taxon>
        <taxon>Lithospermeae</taxon>
        <taxon>Lithospermum</taxon>
    </lineage>
</organism>
<dbReference type="EMBL" id="BAABME010013316">
    <property type="protein sequence ID" value="GAA0186038.1"/>
    <property type="molecule type" value="Genomic_DNA"/>
</dbReference>
<sequence length="81" mass="9440">MGLNSSVDEDWDNMLAEGSWMFARRPMILKIWTCKSNLKRRDGATFDIAQIAYARLCVEIIVKNEQPDDIPLVNERMETFM</sequence>
<dbReference type="Proteomes" id="UP001454036">
    <property type="component" value="Unassembled WGS sequence"/>
</dbReference>
<dbReference type="AlphaFoldDB" id="A0AAV3RY44"/>
<evidence type="ECO:0000313" key="1">
    <source>
        <dbReference type="EMBL" id="GAA0186038.1"/>
    </source>
</evidence>
<gene>
    <name evidence="1" type="ORF">LIER_33326</name>
</gene>
<protein>
    <submittedName>
        <fullName evidence="1">Uncharacterized protein</fullName>
    </submittedName>
</protein>
<reference evidence="1 2" key="1">
    <citation type="submission" date="2024-01" db="EMBL/GenBank/DDBJ databases">
        <title>The complete chloroplast genome sequence of Lithospermum erythrorhizon: insights into the phylogenetic relationship among Boraginaceae species and the maternal lineages of purple gromwells.</title>
        <authorList>
            <person name="Okada T."/>
            <person name="Watanabe K."/>
        </authorList>
    </citation>
    <scope>NUCLEOTIDE SEQUENCE [LARGE SCALE GENOMIC DNA]</scope>
</reference>
<name>A0AAV3RY44_LITER</name>
<proteinExistence type="predicted"/>
<comment type="caution">
    <text evidence="1">The sequence shown here is derived from an EMBL/GenBank/DDBJ whole genome shotgun (WGS) entry which is preliminary data.</text>
</comment>